<dbReference type="GO" id="GO:0043531">
    <property type="term" value="F:ADP binding"/>
    <property type="evidence" value="ECO:0007669"/>
    <property type="project" value="EnsemblFungi"/>
</dbReference>
<proteinExistence type="inferred from homology"/>
<name>A0A1Y2CWS6_9FUNG</name>
<dbReference type="GO" id="GO:0031588">
    <property type="term" value="C:nucleotide-activated protein kinase complex"/>
    <property type="evidence" value="ECO:0007669"/>
    <property type="project" value="EnsemblFungi"/>
</dbReference>
<feature type="domain" description="CBS" evidence="5">
    <location>
        <begin position="16"/>
        <end position="81"/>
    </location>
</feature>
<dbReference type="GO" id="GO:0030447">
    <property type="term" value="P:filamentous growth"/>
    <property type="evidence" value="ECO:0007669"/>
    <property type="project" value="EnsemblFungi"/>
</dbReference>
<dbReference type="GO" id="GO:0004679">
    <property type="term" value="F:AMP-activated protein kinase activity"/>
    <property type="evidence" value="ECO:0007669"/>
    <property type="project" value="EnsemblFungi"/>
</dbReference>
<dbReference type="GO" id="GO:0043539">
    <property type="term" value="F:protein serine/threonine kinase activator activity"/>
    <property type="evidence" value="ECO:0007669"/>
    <property type="project" value="EnsemblFungi"/>
</dbReference>
<dbReference type="EMBL" id="MCGO01000005">
    <property type="protein sequence ID" value="ORY51492.1"/>
    <property type="molecule type" value="Genomic_DNA"/>
</dbReference>
<organism evidence="6 7">
    <name type="scientific">Rhizoclosmatium globosum</name>
    <dbReference type="NCBI Taxonomy" id="329046"/>
    <lineage>
        <taxon>Eukaryota</taxon>
        <taxon>Fungi</taxon>
        <taxon>Fungi incertae sedis</taxon>
        <taxon>Chytridiomycota</taxon>
        <taxon>Chytridiomycota incertae sedis</taxon>
        <taxon>Chytridiomycetes</taxon>
        <taxon>Chytridiales</taxon>
        <taxon>Chytriomycetaceae</taxon>
        <taxon>Rhizoclosmatium</taxon>
    </lineage>
</organism>
<dbReference type="GO" id="GO:0005886">
    <property type="term" value="C:plasma membrane"/>
    <property type="evidence" value="ECO:0007669"/>
    <property type="project" value="EnsemblFungi"/>
</dbReference>
<dbReference type="GO" id="GO:0005737">
    <property type="term" value="C:cytoplasm"/>
    <property type="evidence" value="ECO:0007669"/>
    <property type="project" value="EnsemblFungi"/>
</dbReference>
<dbReference type="GO" id="GO:2000217">
    <property type="term" value="P:regulation of invasive growth in response to glucose limitation"/>
    <property type="evidence" value="ECO:0007669"/>
    <property type="project" value="EnsemblFungi"/>
</dbReference>
<dbReference type="GO" id="GO:0045722">
    <property type="term" value="P:positive regulation of gluconeogenesis"/>
    <property type="evidence" value="ECO:0007669"/>
    <property type="project" value="EnsemblFungi"/>
</dbReference>
<evidence type="ECO:0000313" key="6">
    <source>
        <dbReference type="EMBL" id="ORY51492.1"/>
    </source>
</evidence>
<dbReference type="GO" id="GO:0042802">
    <property type="term" value="F:identical protein binding"/>
    <property type="evidence" value="ECO:0007669"/>
    <property type="project" value="EnsemblFungi"/>
</dbReference>
<comment type="similarity">
    <text evidence="1">Belongs to the 5'-AMP-activated protein kinase gamma subunit family.</text>
</comment>
<evidence type="ECO:0000256" key="4">
    <source>
        <dbReference type="PROSITE-ProRule" id="PRU00703"/>
    </source>
</evidence>
<dbReference type="SMART" id="SM00116">
    <property type="entry name" value="CBS"/>
    <property type="match status" value="4"/>
</dbReference>
<dbReference type="GO" id="GO:0019901">
    <property type="term" value="F:protein kinase binding"/>
    <property type="evidence" value="ECO:0007669"/>
    <property type="project" value="TreeGrafter"/>
</dbReference>
<reference evidence="6 7" key="1">
    <citation type="submission" date="2016-07" db="EMBL/GenBank/DDBJ databases">
        <title>Pervasive Adenine N6-methylation of Active Genes in Fungi.</title>
        <authorList>
            <consortium name="DOE Joint Genome Institute"/>
            <person name="Mondo S.J."/>
            <person name="Dannebaum R.O."/>
            <person name="Kuo R.C."/>
            <person name="Labutti K."/>
            <person name="Haridas S."/>
            <person name="Kuo A."/>
            <person name="Salamov A."/>
            <person name="Ahrendt S.R."/>
            <person name="Lipzen A."/>
            <person name="Sullivan W."/>
            <person name="Andreopoulos W.B."/>
            <person name="Clum A."/>
            <person name="Lindquist E."/>
            <person name="Daum C."/>
            <person name="Ramamoorthy G.K."/>
            <person name="Gryganskyi A."/>
            <person name="Culley D."/>
            <person name="Magnuson J.K."/>
            <person name="James T.Y."/>
            <person name="O'Malley M.A."/>
            <person name="Stajich J.E."/>
            <person name="Spatafora J.W."/>
            <person name="Visel A."/>
            <person name="Grigoriev I.V."/>
        </authorList>
    </citation>
    <scope>NUCLEOTIDE SEQUENCE [LARGE SCALE GENOMIC DNA]</scope>
    <source>
        <strain evidence="6 7">JEL800</strain>
    </source>
</reference>
<dbReference type="SUPFAM" id="SSF54631">
    <property type="entry name" value="CBS-domain pair"/>
    <property type="match status" value="2"/>
</dbReference>
<dbReference type="InterPro" id="IPR050511">
    <property type="entry name" value="AMPK_gamma/SDS23_families"/>
</dbReference>
<dbReference type="GO" id="GO:0006914">
    <property type="term" value="P:autophagy"/>
    <property type="evidence" value="ECO:0007669"/>
    <property type="project" value="EnsemblFungi"/>
</dbReference>
<dbReference type="PROSITE" id="PS51371">
    <property type="entry name" value="CBS"/>
    <property type="match status" value="4"/>
</dbReference>
<dbReference type="Gene3D" id="3.10.580.10">
    <property type="entry name" value="CBS-domain"/>
    <property type="match status" value="2"/>
</dbReference>
<evidence type="ECO:0000259" key="5">
    <source>
        <dbReference type="PROSITE" id="PS51371"/>
    </source>
</evidence>
<dbReference type="Proteomes" id="UP000193642">
    <property type="component" value="Unassembled WGS sequence"/>
</dbReference>
<accession>A0A1Y2CWS6</accession>
<dbReference type="STRING" id="329046.A0A1Y2CWS6"/>
<keyword evidence="2" id="KW-0677">Repeat</keyword>
<dbReference type="GO" id="GO:0016208">
    <property type="term" value="F:AMP binding"/>
    <property type="evidence" value="ECO:0007669"/>
    <property type="project" value="EnsemblFungi"/>
</dbReference>
<dbReference type="AlphaFoldDB" id="A0A1Y2CWS6"/>
<dbReference type="CDD" id="cd04641">
    <property type="entry name" value="CBS_euAMPK_gamma-like_repeat2"/>
    <property type="match status" value="1"/>
</dbReference>
<dbReference type="PANTHER" id="PTHR13780">
    <property type="entry name" value="AMP-ACTIVATED PROTEIN KINASE, GAMMA REGULATORY SUBUNIT"/>
    <property type="match status" value="1"/>
</dbReference>
<evidence type="ECO:0000256" key="1">
    <source>
        <dbReference type="ARBA" id="ARBA00006750"/>
    </source>
</evidence>
<dbReference type="PANTHER" id="PTHR13780:SF35">
    <property type="entry name" value="LD22662P"/>
    <property type="match status" value="1"/>
</dbReference>
<evidence type="ECO:0000256" key="2">
    <source>
        <dbReference type="ARBA" id="ARBA00022737"/>
    </source>
</evidence>
<dbReference type="Pfam" id="PF00571">
    <property type="entry name" value="CBS"/>
    <property type="match status" value="3"/>
</dbReference>
<feature type="domain" description="CBS" evidence="5">
    <location>
        <begin position="177"/>
        <end position="235"/>
    </location>
</feature>
<comment type="caution">
    <text evidence="6">The sequence shown here is derived from an EMBL/GenBank/DDBJ whole genome shotgun (WGS) entry which is preliminary data.</text>
</comment>
<dbReference type="InterPro" id="IPR000644">
    <property type="entry name" value="CBS_dom"/>
</dbReference>
<sequence length="301" mass="33680">MGTVADRLRATSCYSMIPVSSKLVVFETRMKVRHALTVLVQHGVQSAPLWDATTQQFVGMFTVTDFINLLLHYFYNSSLEEAMQDLEGLTIRSLKALQSKSGVDVPTISLHPLQSLHEASRILLENHLYRLPLVDDTQNVEVIVSVVTEFKILRYIAENCQDIPLAKKTLRELGLGTYKNLKTAGPDTPLITVLNMFVNDKISAVPIQDENGLFIDIYEKYDILLLTKEGSSTDLSIPLSQALAGRSTEFAGIHTCSLDENIGNILDTIRRMTVHRFIVLEDDRCKGILSLSDILRCLLKS</sequence>
<dbReference type="OrthoDB" id="286637at2759"/>
<protein>
    <recommendedName>
        <fullName evidence="5">CBS domain-containing protein</fullName>
    </recommendedName>
</protein>
<dbReference type="GO" id="GO:0005524">
    <property type="term" value="F:ATP binding"/>
    <property type="evidence" value="ECO:0007669"/>
    <property type="project" value="EnsemblFungi"/>
</dbReference>
<evidence type="ECO:0000313" key="7">
    <source>
        <dbReference type="Proteomes" id="UP000193642"/>
    </source>
</evidence>
<dbReference type="GO" id="GO:0005641">
    <property type="term" value="C:nuclear envelope lumen"/>
    <property type="evidence" value="ECO:0007669"/>
    <property type="project" value="EnsemblFungi"/>
</dbReference>
<dbReference type="GO" id="GO:0007031">
    <property type="term" value="P:peroxisome organization"/>
    <property type="evidence" value="ECO:0007669"/>
    <property type="project" value="EnsemblFungi"/>
</dbReference>
<keyword evidence="3 4" id="KW-0129">CBS domain</keyword>
<gene>
    <name evidence="6" type="ORF">BCR33DRAFT_712534</name>
</gene>
<dbReference type="GO" id="GO:0006357">
    <property type="term" value="P:regulation of transcription by RNA polymerase II"/>
    <property type="evidence" value="ECO:0007669"/>
    <property type="project" value="EnsemblFungi"/>
</dbReference>
<dbReference type="InterPro" id="IPR046342">
    <property type="entry name" value="CBS_dom_sf"/>
</dbReference>
<evidence type="ECO:0000256" key="3">
    <source>
        <dbReference type="ARBA" id="ARBA00023122"/>
    </source>
</evidence>
<keyword evidence="7" id="KW-1185">Reference proteome</keyword>
<feature type="domain" description="CBS" evidence="5">
    <location>
        <begin position="98"/>
        <end position="163"/>
    </location>
</feature>
<feature type="domain" description="CBS" evidence="5">
    <location>
        <begin position="247"/>
        <end position="301"/>
    </location>
</feature>